<evidence type="ECO:0000313" key="6">
    <source>
        <dbReference type="RefSeq" id="XP_026739033.1"/>
    </source>
</evidence>
<dbReference type="PANTHER" id="PTHR11475:SF4">
    <property type="entry name" value="CHORION PEROXIDASE"/>
    <property type="match status" value="1"/>
</dbReference>
<gene>
    <name evidence="6" type="primary">LOC113501920</name>
</gene>
<name>A0A7E5WE96_TRINI</name>
<dbReference type="Gene3D" id="1.10.640.10">
    <property type="entry name" value="Haem peroxidase domain superfamily, animal type"/>
    <property type="match status" value="1"/>
</dbReference>
<keyword evidence="5" id="KW-1185">Reference proteome</keyword>
<dbReference type="InterPro" id="IPR019791">
    <property type="entry name" value="Haem_peroxidase_animal"/>
</dbReference>
<keyword evidence="4" id="KW-0325">Glycoprotein</keyword>
<dbReference type="SUPFAM" id="SSF48113">
    <property type="entry name" value="Heme-dependent peroxidases"/>
    <property type="match status" value="1"/>
</dbReference>
<dbReference type="InParanoid" id="A0A7E5WE96"/>
<dbReference type="AlphaFoldDB" id="A0A7E5WE96"/>
<keyword evidence="3" id="KW-0575">Peroxidase</keyword>
<dbReference type="GeneID" id="113501920"/>
<dbReference type="GO" id="GO:0006979">
    <property type="term" value="P:response to oxidative stress"/>
    <property type="evidence" value="ECO:0007669"/>
    <property type="project" value="InterPro"/>
</dbReference>
<dbReference type="OrthoDB" id="823504at2759"/>
<sequence length="160" mass="18128">MVKYSYTVRYSIVSDCCLGNTPNRVNPICIPIPVPEDDPYLQQTNIRCFNLTRIITYQEVGCLPNSLPAERYSTSTPLLDLGIVYGNTELRSRSIRANQGGLLAFRMEGDREVPNGNSPRCIRNAANETSCYNYGKHPNRYSFYSHVKDPFESEGRKGSY</sequence>
<dbReference type="KEGG" id="tnl:113501920"/>
<dbReference type="GO" id="GO:0004601">
    <property type="term" value="F:peroxidase activity"/>
    <property type="evidence" value="ECO:0007669"/>
    <property type="project" value="UniProtKB-KW"/>
</dbReference>
<dbReference type="GO" id="GO:0005576">
    <property type="term" value="C:extracellular region"/>
    <property type="evidence" value="ECO:0007669"/>
    <property type="project" value="UniProtKB-SubCell"/>
</dbReference>
<evidence type="ECO:0000256" key="2">
    <source>
        <dbReference type="ARBA" id="ARBA00022525"/>
    </source>
</evidence>
<dbReference type="InterPro" id="IPR010255">
    <property type="entry name" value="Haem_peroxidase_sf"/>
</dbReference>
<keyword evidence="2" id="KW-0964">Secreted</keyword>
<dbReference type="PROSITE" id="PS50292">
    <property type="entry name" value="PEROXIDASE_3"/>
    <property type="match status" value="1"/>
</dbReference>
<evidence type="ECO:0000256" key="4">
    <source>
        <dbReference type="ARBA" id="ARBA00023180"/>
    </source>
</evidence>
<dbReference type="InterPro" id="IPR037120">
    <property type="entry name" value="Haem_peroxidase_sf_animal"/>
</dbReference>
<dbReference type="PANTHER" id="PTHR11475">
    <property type="entry name" value="OXIDASE/PEROXIDASE"/>
    <property type="match status" value="1"/>
</dbReference>
<dbReference type="GO" id="GO:0020037">
    <property type="term" value="F:heme binding"/>
    <property type="evidence" value="ECO:0007669"/>
    <property type="project" value="InterPro"/>
</dbReference>
<reference evidence="6" key="1">
    <citation type="submission" date="2025-08" db="UniProtKB">
        <authorList>
            <consortium name="RefSeq"/>
        </authorList>
    </citation>
    <scope>IDENTIFICATION</scope>
</reference>
<dbReference type="Pfam" id="PF03098">
    <property type="entry name" value="An_peroxidase"/>
    <property type="match status" value="1"/>
</dbReference>
<proteinExistence type="predicted"/>
<evidence type="ECO:0000256" key="3">
    <source>
        <dbReference type="ARBA" id="ARBA00022559"/>
    </source>
</evidence>
<organism evidence="5 6">
    <name type="scientific">Trichoplusia ni</name>
    <name type="common">Cabbage looper</name>
    <dbReference type="NCBI Taxonomy" id="7111"/>
    <lineage>
        <taxon>Eukaryota</taxon>
        <taxon>Metazoa</taxon>
        <taxon>Ecdysozoa</taxon>
        <taxon>Arthropoda</taxon>
        <taxon>Hexapoda</taxon>
        <taxon>Insecta</taxon>
        <taxon>Pterygota</taxon>
        <taxon>Neoptera</taxon>
        <taxon>Endopterygota</taxon>
        <taxon>Lepidoptera</taxon>
        <taxon>Glossata</taxon>
        <taxon>Ditrysia</taxon>
        <taxon>Noctuoidea</taxon>
        <taxon>Noctuidae</taxon>
        <taxon>Plusiinae</taxon>
        <taxon>Trichoplusia</taxon>
    </lineage>
</organism>
<protein>
    <submittedName>
        <fullName evidence="6">Chorion peroxidase-like</fullName>
    </submittedName>
</protein>
<dbReference type="Proteomes" id="UP000322000">
    <property type="component" value="Chromosome 16"/>
</dbReference>
<accession>A0A7E5WE96</accession>
<evidence type="ECO:0000313" key="5">
    <source>
        <dbReference type="Proteomes" id="UP000322000"/>
    </source>
</evidence>
<dbReference type="RefSeq" id="XP_026739033.1">
    <property type="nucleotide sequence ID" value="XM_026883232.1"/>
</dbReference>
<evidence type="ECO:0000256" key="1">
    <source>
        <dbReference type="ARBA" id="ARBA00004613"/>
    </source>
</evidence>
<comment type="subcellular location">
    <subcellularLocation>
        <location evidence="1">Secreted</location>
    </subcellularLocation>
</comment>
<keyword evidence="3" id="KW-0560">Oxidoreductase</keyword>